<gene>
    <name evidence="4" type="primary">LOC125423889</name>
</gene>
<proteinExistence type="predicted"/>
<evidence type="ECO:0000313" key="3">
    <source>
        <dbReference type="Proteomes" id="UP001652623"/>
    </source>
</evidence>
<keyword evidence="3" id="KW-1185">Reference proteome</keyword>
<organism evidence="3 4">
    <name type="scientific">Ziziphus jujuba</name>
    <name type="common">Chinese jujube</name>
    <name type="synonym">Ziziphus sativa</name>
    <dbReference type="NCBI Taxonomy" id="326968"/>
    <lineage>
        <taxon>Eukaryota</taxon>
        <taxon>Viridiplantae</taxon>
        <taxon>Streptophyta</taxon>
        <taxon>Embryophyta</taxon>
        <taxon>Tracheophyta</taxon>
        <taxon>Spermatophyta</taxon>
        <taxon>Magnoliopsida</taxon>
        <taxon>eudicotyledons</taxon>
        <taxon>Gunneridae</taxon>
        <taxon>Pentapetalae</taxon>
        <taxon>rosids</taxon>
        <taxon>fabids</taxon>
        <taxon>Rosales</taxon>
        <taxon>Rhamnaceae</taxon>
        <taxon>Paliureae</taxon>
        <taxon>Ziziphus</taxon>
    </lineage>
</organism>
<dbReference type="InterPro" id="IPR001283">
    <property type="entry name" value="CRISP-related"/>
</dbReference>
<sequence>MGHSFPALVVAVTTCVISSVHGAAPPSPSPDAVASEFLNAHNQARATVRVGPLKWSELLAKAASQLVRYQRDKAVCRMANLDGIEFGGNQFWGAGVVGRWTPRMAVDSWVDNKKYYNYAKNSCMPNQKCGTYTQVVWRNSTELGCSQAWCIKEKSILIICFYNPPGNYIGERPY</sequence>
<evidence type="ECO:0000259" key="2">
    <source>
        <dbReference type="SMART" id="SM00198"/>
    </source>
</evidence>
<dbReference type="GeneID" id="125423889"/>
<feature type="signal peptide" evidence="1">
    <location>
        <begin position="1"/>
        <end position="22"/>
    </location>
</feature>
<dbReference type="SMART" id="SM00198">
    <property type="entry name" value="SCP"/>
    <property type="match status" value="1"/>
</dbReference>
<protein>
    <submittedName>
        <fullName evidence="4">STS14 protein-like</fullName>
    </submittedName>
</protein>
<feature type="chain" id="PRO_5045664435" evidence="1">
    <location>
        <begin position="23"/>
        <end position="174"/>
    </location>
</feature>
<dbReference type="RefSeq" id="XP_048335626.2">
    <property type="nucleotide sequence ID" value="XM_048479669.2"/>
</dbReference>
<dbReference type="PANTHER" id="PTHR10334">
    <property type="entry name" value="CYSTEINE-RICH SECRETORY PROTEIN-RELATED"/>
    <property type="match status" value="1"/>
</dbReference>
<dbReference type="InterPro" id="IPR014044">
    <property type="entry name" value="CAP_dom"/>
</dbReference>
<dbReference type="Proteomes" id="UP001652623">
    <property type="component" value="Chromosome 7"/>
</dbReference>
<evidence type="ECO:0000256" key="1">
    <source>
        <dbReference type="SAM" id="SignalP"/>
    </source>
</evidence>
<dbReference type="Pfam" id="PF00188">
    <property type="entry name" value="CAP"/>
    <property type="match status" value="1"/>
</dbReference>
<dbReference type="Gene3D" id="3.40.33.10">
    <property type="entry name" value="CAP"/>
    <property type="match status" value="1"/>
</dbReference>
<reference evidence="4" key="1">
    <citation type="submission" date="2025-08" db="UniProtKB">
        <authorList>
            <consortium name="RefSeq"/>
        </authorList>
    </citation>
    <scope>IDENTIFICATION</scope>
    <source>
        <tissue evidence="4">Seedling</tissue>
    </source>
</reference>
<accession>A0ABM3IUJ5</accession>
<dbReference type="PRINTS" id="PR00837">
    <property type="entry name" value="V5TPXLIKE"/>
</dbReference>
<dbReference type="InterPro" id="IPR035940">
    <property type="entry name" value="CAP_sf"/>
</dbReference>
<keyword evidence="1" id="KW-0732">Signal</keyword>
<feature type="domain" description="SCP" evidence="2">
    <location>
        <begin position="32"/>
        <end position="170"/>
    </location>
</feature>
<dbReference type="SUPFAM" id="SSF55797">
    <property type="entry name" value="PR-1-like"/>
    <property type="match status" value="1"/>
</dbReference>
<dbReference type="CDD" id="cd05381">
    <property type="entry name" value="CAP_PR-1"/>
    <property type="match status" value="1"/>
</dbReference>
<evidence type="ECO:0000313" key="4">
    <source>
        <dbReference type="RefSeq" id="XP_048335626.2"/>
    </source>
</evidence>
<name>A0ABM3IUJ5_ZIZJJ</name>